<protein>
    <submittedName>
        <fullName evidence="1">Uncharacterized protein</fullName>
    </submittedName>
</protein>
<evidence type="ECO:0000313" key="1">
    <source>
        <dbReference type="EMBL" id="CAH0487245.1"/>
    </source>
</evidence>
<evidence type="ECO:0000313" key="2">
    <source>
        <dbReference type="Proteomes" id="UP001157938"/>
    </source>
</evidence>
<accession>A0ABN8BZM1</accession>
<reference evidence="1 2" key="1">
    <citation type="submission" date="2021-11" db="EMBL/GenBank/DDBJ databases">
        <authorList>
            <person name="Islam A."/>
            <person name="Islam S."/>
            <person name="Flora M.S."/>
            <person name="Rahman M."/>
            <person name="Ziaur R.M."/>
            <person name="Epstein J.H."/>
            <person name="Hassan M."/>
            <person name="Klassen M."/>
            <person name="Woodard K."/>
            <person name="Webb A."/>
            <person name="Webby R.J."/>
            <person name="El Zowalaty M.E."/>
        </authorList>
    </citation>
    <scope>NUCLEOTIDE SEQUENCE [LARGE SCALE GENOMIC DNA]</scope>
    <source>
        <strain evidence="1">Pf1</strain>
    </source>
</reference>
<proteinExistence type="predicted"/>
<gene>
    <name evidence="1" type="ORF">PFR001_LOCUS2811</name>
</gene>
<sequence length="138" mass="15429">MARDSARNLARISRRKCVSGAPQPTPDLVIKCVLVANGRGRDGSMLQCVLNGIADAVLTRAWISATHRRHVIRRLGSRMMRFRIDRFSHKEIQRESEAISVKSSSQPVGACSRVLVSSLETAVCSEILHKRTRRQLHS</sequence>
<dbReference type="EMBL" id="CAKLBC010000610">
    <property type="protein sequence ID" value="CAH0487245.1"/>
    <property type="molecule type" value="Genomic_DNA"/>
</dbReference>
<organism evidence="1 2">
    <name type="scientific">Peronospora farinosa</name>
    <dbReference type="NCBI Taxonomy" id="134698"/>
    <lineage>
        <taxon>Eukaryota</taxon>
        <taxon>Sar</taxon>
        <taxon>Stramenopiles</taxon>
        <taxon>Oomycota</taxon>
        <taxon>Peronosporomycetes</taxon>
        <taxon>Peronosporales</taxon>
        <taxon>Peronosporaceae</taxon>
        <taxon>Peronospora</taxon>
    </lineage>
</organism>
<name>A0ABN8BZM1_9STRA</name>
<comment type="caution">
    <text evidence="1">The sequence shown here is derived from an EMBL/GenBank/DDBJ whole genome shotgun (WGS) entry which is preliminary data.</text>
</comment>
<keyword evidence="2" id="KW-1185">Reference proteome</keyword>
<dbReference type="Proteomes" id="UP001157938">
    <property type="component" value="Unassembled WGS sequence"/>
</dbReference>